<organism evidence="2 3">
    <name type="scientific">Streptococcus agalactiae MRI Z1-216</name>
    <dbReference type="NCBI Taxonomy" id="1154879"/>
    <lineage>
        <taxon>Bacteria</taxon>
        <taxon>Bacillati</taxon>
        <taxon>Bacillota</taxon>
        <taxon>Bacilli</taxon>
        <taxon>Lactobacillales</taxon>
        <taxon>Streptococcaceae</taxon>
        <taxon>Streptococcus</taxon>
    </lineage>
</organism>
<dbReference type="InterPro" id="IPR039076">
    <property type="entry name" value="DivIC"/>
</dbReference>
<sequence length="123" mass="14894">MSKPNVVQLNNQYINDENLKKRYEAEELRRKNRLMGWVLIFVMLLFILPTYNLVKSYRTLQERRQEVVKLTKDYQTLTNRTENQKLLAKQLKNPDYVQKYARAKYYFSKTGEMIYPLPDLLPK</sequence>
<dbReference type="AlphaFoldDB" id="A0AAD2WWA2"/>
<proteinExistence type="predicted"/>
<comment type="caution">
    <text evidence="2">The sequence shown here is derived from an EMBL/GenBank/DDBJ whole genome shotgun (WGS) entry which is preliminary data.</text>
</comment>
<keyword evidence="1" id="KW-0472">Membrane</keyword>
<keyword evidence="1" id="KW-1133">Transmembrane helix</keyword>
<feature type="transmembrane region" description="Helical" evidence="1">
    <location>
        <begin position="34"/>
        <end position="54"/>
    </location>
</feature>
<protein>
    <submittedName>
        <fullName evidence="2">Septum formation initiation protein</fullName>
    </submittedName>
</protein>
<dbReference type="PANTHER" id="PTHR40027">
    <property type="entry name" value="CELL DIVISION PROTEIN DIVIC"/>
    <property type="match status" value="1"/>
</dbReference>
<accession>A0AAD2WWA2</accession>
<reference evidence="2 3" key="1">
    <citation type="submission" date="2012-07" db="EMBL/GenBank/DDBJ databases">
        <authorList>
            <person name="Moroni P."/>
            <person name="Richards V.P."/>
            <person name="Durkin S.A.S."/>
            <person name="Kim M."/>
            <person name="Pavinski Bitar P.D."/>
            <person name="Stanhope M.J."/>
            <person name="Town C.D."/>
            <person name="Zadoks R.N."/>
            <person name="Venter J.C."/>
        </authorList>
    </citation>
    <scope>NUCLEOTIDE SEQUENCE [LARGE SCALE GENOMIC DNA]</scope>
    <source>
        <strain evidence="2 3">MRI Z1-216</strain>
    </source>
</reference>
<dbReference type="EMBL" id="ALSF01000056">
    <property type="protein sequence ID" value="EPU39698.1"/>
    <property type="molecule type" value="Genomic_DNA"/>
</dbReference>
<dbReference type="Pfam" id="PF04977">
    <property type="entry name" value="DivIC"/>
    <property type="match status" value="1"/>
</dbReference>
<dbReference type="GO" id="GO:0051301">
    <property type="term" value="P:cell division"/>
    <property type="evidence" value="ECO:0007669"/>
    <property type="project" value="InterPro"/>
</dbReference>
<dbReference type="GeneID" id="66884923"/>
<dbReference type="PANTHER" id="PTHR40027:SF1">
    <property type="entry name" value="CELL DIVISION PROTEIN DIVIC"/>
    <property type="match status" value="1"/>
</dbReference>
<name>A0AAD2WWA2_STRAG</name>
<evidence type="ECO:0000313" key="3">
    <source>
        <dbReference type="Proteomes" id="UP000015176"/>
    </source>
</evidence>
<dbReference type="Proteomes" id="UP000015176">
    <property type="component" value="Unassembled WGS sequence"/>
</dbReference>
<evidence type="ECO:0000256" key="1">
    <source>
        <dbReference type="SAM" id="Phobius"/>
    </source>
</evidence>
<dbReference type="InterPro" id="IPR007060">
    <property type="entry name" value="FtsL/DivIC"/>
</dbReference>
<dbReference type="RefSeq" id="WP_000042845.1">
    <property type="nucleotide sequence ID" value="NZ_ALSF01000056.1"/>
</dbReference>
<evidence type="ECO:0000313" key="2">
    <source>
        <dbReference type="EMBL" id="EPU39698.1"/>
    </source>
</evidence>
<gene>
    <name evidence="2" type="ORF">SAG0164_06805</name>
</gene>
<keyword evidence="1" id="KW-0812">Transmembrane</keyword>